<evidence type="ECO:0000256" key="7">
    <source>
        <dbReference type="PROSITE-ProRule" id="PRU00169"/>
    </source>
</evidence>
<dbReference type="SMART" id="SM00091">
    <property type="entry name" value="PAS"/>
    <property type="match status" value="2"/>
</dbReference>
<dbReference type="InterPro" id="IPR001789">
    <property type="entry name" value="Sig_transdc_resp-reg_receiver"/>
</dbReference>
<keyword evidence="3 7" id="KW-0597">Phosphoprotein</keyword>
<dbReference type="SMART" id="SM00086">
    <property type="entry name" value="PAC"/>
    <property type="match status" value="2"/>
</dbReference>
<evidence type="ECO:0000259" key="11">
    <source>
        <dbReference type="PROSITE" id="PS50110"/>
    </source>
</evidence>
<dbReference type="SMART" id="SM00388">
    <property type="entry name" value="HisKA"/>
    <property type="match status" value="1"/>
</dbReference>
<dbReference type="InterPro" id="IPR004358">
    <property type="entry name" value="Sig_transdc_His_kin-like_C"/>
</dbReference>
<dbReference type="Pfam" id="PF00512">
    <property type="entry name" value="HisKA"/>
    <property type="match status" value="1"/>
</dbReference>
<keyword evidence="9" id="KW-0732">Signal</keyword>
<evidence type="ECO:0000313" key="14">
    <source>
        <dbReference type="EMBL" id="GEC93982.1"/>
    </source>
</evidence>
<keyword evidence="8" id="KW-0175">Coiled coil</keyword>
<dbReference type="InterPro" id="IPR013655">
    <property type="entry name" value="PAS_fold_3"/>
</dbReference>
<dbReference type="Pfam" id="PF00072">
    <property type="entry name" value="Response_reg"/>
    <property type="match status" value="1"/>
</dbReference>
<dbReference type="Pfam" id="PF08448">
    <property type="entry name" value="PAS_4"/>
    <property type="match status" value="1"/>
</dbReference>
<dbReference type="InterPro" id="IPR003594">
    <property type="entry name" value="HATPase_dom"/>
</dbReference>
<dbReference type="FunFam" id="3.30.565.10:FF:000010">
    <property type="entry name" value="Sensor histidine kinase RcsC"/>
    <property type="match status" value="1"/>
</dbReference>
<comment type="caution">
    <text evidence="14">The sequence shown here is derived from an EMBL/GenBank/DDBJ whole genome shotgun (WGS) entry which is preliminary data.</text>
</comment>
<dbReference type="PRINTS" id="PR00344">
    <property type="entry name" value="BCTRLSENSOR"/>
</dbReference>
<dbReference type="PANTHER" id="PTHR45339">
    <property type="entry name" value="HYBRID SIGNAL TRANSDUCTION HISTIDINE KINASE J"/>
    <property type="match status" value="1"/>
</dbReference>
<feature type="signal peptide" evidence="9">
    <location>
        <begin position="1"/>
        <end position="42"/>
    </location>
</feature>
<evidence type="ECO:0000256" key="8">
    <source>
        <dbReference type="SAM" id="Coils"/>
    </source>
</evidence>
<evidence type="ECO:0000256" key="3">
    <source>
        <dbReference type="ARBA" id="ARBA00022553"/>
    </source>
</evidence>
<dbReference type="PROSITE" id="PS50109">
    <property type="entry name" value="HIS_KIN"/>
    <property type="match status" value="1"/>
</dbReference>
<feature type="domain" description="PAC" evidence="13">
    <location>
        <begin position="616"/>
        <end position="668"/>
    </location>
</feature>
<dbReference type="InterPro" id="IPR003661">
    <property type="entry name" value="HisK_dim/P_dom"/>
</dbReference>
<dbReference type="Pfam" id="PF02518">
    <property type="entry name" value="HATPase_c"/>
    <property type="match status" value="1"/>
</dbReference>
<dbReference type="InterPro" id="IPR005467">
    <property type="entry name" value="His_kinase_dom"/>
</dbReference>
<gene>
    <name evidence="14" type="ORF">ZRA01_00550</name>
</gene>
<dbReference type="EMBL" id="BJNV01000002">
    <property type="protein sequence ID" value="GEC93982.1"/>
    <property type="molecule type" value="Genomic_DNA"/>
</dbReference>
<feature type="domain" description="PAC" evidence="13">
    <location>
        <begin position="487"/>
        <end position="541"/>
    </location>
</feature>
<comment type="catalytic activity">
    <reaction evidence="1">
        <text>ATP + protein L-histidine = ADP + protein N-phospho-L-histidine.</text>
        <dbReference type="EC" id="2.7.13.3"/>
    </reaction>
</comment>
<sequence length="1078" mass="115745">MQSRVSTTRSATGGFRFRCARYARGLAVVAFAVLLFPQLAPAAGGAATPPGGEGGTGRPAMAQGAEHKSVLILSGTQYGLPVSDAVNAGAVAALKEKGVSVNDIYVESLDIVRAPDAHRRAVLASLLKDKLATKNVALVIAANQWGLDFLAREGNELAPPDTPVVATFITTAAVPWQGTPRPILDLSDRADVAGTIRYGLDLFPRTRRLVTVFGADDRQAPTSVQVADALAALPGRLEVENTAALSHDEMLQRVAALPADSLVLLGTYFRDRTGRSFIPAEVAAEIARRANAPVMALYDAHIREGLVGGAVVTSAAIGRRAGEIGFEILSGARDLQAGVGKLALPPQPLFDWSQLQRWGADPAKLPADTVFLNRPRTLWSEYRDTVIGASAVMLALLALAVALAVQNRRCRRVEGRLRLQSLVLDQIQDQVMVSDLEGRVTYVNRAATMHRAQGSEALLGRTVASFNDQPEAPATHAGIIEETRRTGGWRGRVVSARADGAQRLLDLRTTLVTDETGKPVATVGVGTDISDRTQVEQTLHDSEERLRRAQEGAHVGVWDWDLKTGQIYFSPESARLLGLPAEGVFANEAWRARVFEEDLAAVDARVMEAIAQGDLLEVEFRVCVGPDETRWLLSKGKAQFDGAGQAVRLLGINLDITERKQAEAALDTYRQQLEAMVEARTAELVEATRKAEGANVAKSTFLANMSHEIRTPLNAIVGMSHLIRRAGLAPEQTLRMEKLEAAAGHLLAIINAILDLSKIDAGKFVLEEIPLRVESVVSNVVSMLDDRAQAKGLRLVSVVDRMPRNLVGDPTRLQQALLNYANNAIKFTEVGFVTLSARIVDEDADSVLARFEVEDTGSGIEPSVIARLFSAFEQADSSTTRKSGGTGLGLAITKKLAELMGGDAGVRSVPGVGSTFWFTARIRKGEVAAPGDDESNAKAAAAILSRDHAGTRVLVVEDNDINREVAQAVLKDVGLVVDLAEDGLQGVAMADADAYKLVLMDMQMPNMDGLDASREIRKRWSKERLPIIAMTANAFSEDKARCYEAGMNDFVSKPVVPDDLYAVLLSWLEKASGAAKAG</sequence>
<dbReference type="InterPro" id="IPR036097">
    <property type="entry name" value="HisK_dim/P_sf"/>
</dbReference>
<dbReference type="SUPFAM" id="SSF55874">
    <property type="entry name" value="ATPase domain of HSP90 chaperone/DNA topoisomerase II/histidine kinase"/>
    <property type="match status" value="1"/>
</dbReference>
<dbReference type="AlphaFoldDB" id="A0A4Y4CPM6"/>
<dbReference type="Pfam" id="PF08447">
    <property type="entry name" value="PAS_3"/>
    <property type="match status" value="1"/>
</dbReference>
<dbReference type="EC" id="2.7.13.3" evidence="2"/>
<dbReference type="SUPFAM" id="SSF55785">
    <property type="entry name" value="PYP-like sensor domain (PAS domain)"/>
    <property type="match status" value="2"/>
</dbReference>
<dbReference type="CDD" id="cd17546">
    <property type="entry name" value="REC_hyHK_CKI1_RcsC-like"/>
    <property type="match status" value="1"/>
</dbReference>
<dbReference type="CDD" id="cd16922">
    <property type="entry name" value="HATPase_EvgS-ArcB-TorS-like"/>
    <property type="match status" value="1"/>
</dbReference>
<dbReference type="Gene3D" id="3.30.450.20">
    <property type="entry name" value="PAS domain"/>
    <property type="match status" value="2"/>
</dbReference>
<dbReference type="InterPro" id="IPR036890">
    <property type="entry name" value="HATPase_C_sf"/>
</dbReference>
<dbReference type="PANTHER" id="PTHR45339:SF5">
    <property type="entry name" value="HISTIDINE KINASE"/>
    <property type="match status" value="1"/>
</dbReference>
<name>A0A4Y4CPM6_ZOORA</name>
<dbReference type="SMART" id="SM00448">
    <property type="entry name" value="REC"/>
    <property type="match status" value="1"/>
</dbReference>
<evidence type="ECO:0000259" key="12">
    <source>
        <dbReference type="PROSITE" id="PS50112"/>
    </source>
</evidence>
<keyword evidence="4" id="KW-0902">Two-component regulatory system</keyword>
<proteinExistence type="predicted"/>
<feature type="domain" description="Response regulatory" evidence="11">
    <location>
        <begin position="952"/>
        <end position="1068"/>
    </location>
</feature>
<feature type="coiled-coil region" evidence="8">
    <location>
        <begin position="659"/>
        <end position="690"/>
    </location>
</feature>
<dbReference type="Gene3D" id="1.10.287.130">
    <property type="match status" value="1"/>
</dbReference>
<dbReference type="SUPFAM" id="SSF47384">
    <property type="entry name" value="Homodimeric domain of signal transducing histidine kinase"/>
    <property type="match status" value="1"/>
</dbReference>
<dbReference type="CDD" id="cd00130">
    <property type="entry name" value="PAS"/>
    <property type="match status" value="2"/>
</dbReference>
<comment type="function">
    <text evidence="5">Member of the two-component regulatory system BvgS/BvgA. Phosphorylates BvgA via a four-step phosphorelay in response to environmental signals.</text>
</comment>
<dbReference type="Gene3D" id="3.30.565.10">
    <property type="entry name" value="Histidine kinase-like ATPase, C-terminal domain"/>
    <property type="match status" value="1"/>
</dbReference>
<dbReference type="InterPro" id="IPR000700">
    <property type="entry name" value="PAS-assoc_C"/>
</dbReference>
<accession>A0A4Y4CPM6</accession>
<evidence type="ECO:0000313" key="15">
    <source>
        <dbReference type="Proteomes" id="UP000318422"/>
    </source>
</evidence>
<feature type="domain" description="Histidine kinase" evidence="10">
    <location>
        <begin position="704"/>
        <end position="924"/>
    </location>
</feature>
<dbReference type="InterPro" id="IPR000014">
    <property type="entry name" value="PAS"/>
</dbReference>
<dbReference type="Gene3D" id="3.40.50.2300">
    <property type="match status" value="3"/>
</dbReference>
<evidence type="ECO:0000259" key="10">
    <source>
        <dbReference type="PROSITE" id="PS50109"/>
    </source>
</evidence>
<dbReference type="PROSITE" id="PS50113">
    <property type="entry name" value="PAC"/>
    <property type="match status" value="2"/>
</dbReference>
<evidence type="ECO:0000256" key="5">
    <source>
        <dbReference type="ARBA" id="ARBA00058004"/>
    </source>
</evidence>
<feature type="chain" id="PRO_5021501969" description="Virulence sensor protein BvgS" evidence="9">
    <location>
        <begin position="43"/>
        <end position="1078"/>
    </location>
</feature>
<feature type="domain" description="PAS" evidence="12">
    <location>
        <begin position="542"/>
        <end position="613"/>
    </location>
</feature>
<dbReference type="InterPro" id="IPR001610">
    <property type="entry name" value="PAC"/>
</dbReference>
<dbReference type="SMART" id="SM00387">
    <property type="entry name" value="HATPase_c"/>
    <property type="match status" value="1"/>
</dbReference>
<dbReference type="CDD" id="cd00082">
    <property type="entry name" value="HisKA"/>
    <property type="match status" value="1"/>
</dbReference>
<dbReference type="InterPro" id="IPR013656">
    <property type="entry name" value="PAS_4"/>
</dbReference>
<feature type="modified residue" description="4-aspartylphosphate" evidence="7">
    <location>
        <position position="1001"/>
    </location>
</feature>
<dbReference type="SUPFAM" id="SSF52172">
    <property type="entry name" value="CheY-like"/>
    <property type="match status" value="1"/>
</dbReference>
<evidence type="ECO:0000259" key="13">
    <source>
        <dbReference type="PROSITE" id="PS50113"/>
    </source>
</evidence>
<dbReference type="InterPro" id="IPR011006">
    <property type="entry name" value="CheY-like_superfamily"/>
</dbReference>
<evidence type="ECO:0000256" key="2">
    <source>
        <dbReference type="ARBA" id="ARBA00012438"/>
    </source>
</evidence>
<evidence type="ECO:0000256" key="1">
    <source>
        <dbReference type="ARBA" id="ARBA00000085"/>
    </source>
</evidence>
<protein>
    <recommendedName>
        <fullName evidence="6">Virulence sensor protein BvgS</fullName>
        <ecNumber evidence="2">2.7.13.3</ecNumber>
    </recommendedName>
</protein>
<dbReference type="GO" id="GO:0000155">
    <property type="term" value="F:phosphorelay sensor kinase activity"/>
    <property type="evidence" value="ECO:0007669"/>
    <property type="project" value="InterPro"/>
</dbReference>
<dbReference type="Gene3D" id="2.10.70.100">
    <property type="match status" value="1"/>
</dbReference>
<dbReference type="PROSITE" id="PS50112">
    <property type="entry name" value="PAS"/>
    <property type="match status" value="1"/>
</dbReference>
<dbReference type="PROSITE" id="PS50110">
    <property type="entry name" value="RESPONSE_REGULATORY"/>
    <property type="match status" value="1"/>
</dbReference>
<organism evidence="14 15">
    <name type="scientific">Zoogloea ramigera</name>
    <dbReference type="NCBI Taxonomy" id="350"/>
    <lineage>
        <taxon>Bacteria</taxon>
        <taxon>Pseudomonadati</taxon>
        <taxon>Pseudomonadota</taxon>
        <taxon>Betaproteobacteria</taxon>
        <taxon>Rhodocyclales</taxon>
        <taxon>Zoogloeaceae</taxon>
        <taxon>Zoogloea</taxon>
    </lineage>
</organism>
<dbReference type="NCBIfam" id="TIGR00229">
    <property type="entry name" value="sensory_box"/>
    <property type="match status" value="2"/>
</dbReference>
<dbReference type="InterPro" id="IPR035965">
    <property type="entry name" value="PAS-like_dom_sf"/>
</dbReference>
<evidence type="ECO:0000256" key="9">
    <source>
        <dbReference type="SAM" id="SignalP"/>
    </source>
</evidence>
<evidence type="ECO:0000256" key="4">
    <source>
        <dbReference type="ARBA" id="ARBA00023012"/>
    </source>
</evidence>
<reference evidence="14 15" key="1">
    <citation type="submission" date="2019-06" db="EMBL/GenBank/DDBJ databases">
        <title>Whole genome shotgun sequence of Zoogloea ramigera NBRC 15342.</title>
        <authorList>
            <person name="Hosoyama A."/>
            <person name="Uohara A."/>
            <person name="Ohji S."/>
            <person name="Ichikawa N."/>
        </authorList>
    </citation>
    <scope>NUCLEOTIDE SEQUENCE [LARGE SCALE GENOMIC DNA]</scope>
    <source>
        <strain evidence="14 15">NBRC 15342</strain>
    </source>
</reference>
<evidence type="ECO:0000256" key="6">
    <source>
        <dbReference type="ARBA" id="ARBA00070152"/>
    </source>
</evidence>
<dbReference type="Proteomes" id="UP000318422">
    <property type="component" value="Unassembled WGS sequence"/>
</dbReference>
<keyword evidence="15" id="KW-1185">Reference proteome</keyword>